<dbReference type="Pfam" id="PF02338">
    <property type="entry name" value="OTU"/>
    <property type="match status" value="1"/>
</dbReference>
<dbReference type="Proteomes" id="UP000232323">
    <property type="component" value="Unassembled WGS sequence"/>
</dbReference>
<evidence type="ECO:0000259" key="5">
    <source>
        <dbReference type="PROSITE" id="PS50802"/>
    </source>
</evidence>
<keyword evidence="4" id="KW-0472">Membrane</keyword>
<feature type="domain" description="OTU" evidence="5">
    <location>
        <begin position="107"/>
        <end position="229"/>
    </location>
</feature>
<dbReference type="GO" id="GO:0016579">
    <property type="term" value="P:protein deubiquitination"/>
    <property type="evidence" value="ECO:0007669"/>
    <property type="project" value="TreeGrafter"/>
</dbReference>
<comment type="subcellular location">
    <subcellularLocation>
        <location evidence="3">Cytoplasm</location>
    </subcellularLocation>
</comment>
<name>A0A250XQ58_9CHLO</name>
<dbReference type="STRING" id="1157962.A0A250XQ58"/>
<sequence length="308" mass="33822">MSRPKVDVSTDTVLQSTSSAKDETVPIVKGAFKAYKYNKLSKQQVLITCTVTASVITIGLSLWATIRSVRRRKKPQTGEKSQGKKCVATGLKATSRCVPLADGSACVVRRPIPADNSCMFNAVGYVMHHSKSKASFLRSVVAREVSSDPKEYSEVFLGMNNAAYCAWIMNRVNWGGGIELSIMAKHYGREIAAWNIETAKGLVFGEESGYQKQVMLIYNGIHYDALAISPGPKAPESEDVTEFNPRTKRGKMIVAAAQKLVELTNKGSQFVSNSPKLRCSDCKALFTSQIEMEKHAKASGHQKYDQVK</sequence>
<keyword evidence="3" id="KW-0963">Cytoplasm</keyword>
<evidence type="ECO:0000313" key="6">
    <source>
        <dbReference type="EMBL" id="GAX85176.1"/>
    </source>
</evidence>
<keyword evidence="7" id="KW-1185">Reference proteome</keyword>
<comment type="caution">
    <text evidence="6">The sequence shown here is derived from an EMBL/GenBank/DDBJ whole genome shotgun (WGS) entry which is preliminary data.</text>
</comment>
<evidence type="ECO:0000256" key="3">
    <source>
        <dbReference type="RuleBase" id="RU367104"/>
    </source>
</evidence>
<dbReference type="CDD" id="cd22793">
    <property type="entry name" value="OTU_plant_OTU1_2-like"/>
    <property type="match status" value="1"/>
</dbReference>
<keyword evidence="3" id="KW-0645">Protease</keyword>
<dbReference type="InterPro" id="IPR038765">
    <property type="entry name" value="Papain-like_cys_pep_sf"/>
</dbReference>
<dbReference type="OrthoDB" id="65596at2759"/>
<evidence type="ECO:0000313" key="7">
    <source>
        <dbReference type="Proteomes" id="UP000232323"/>
    </source>
</evidence>
<reference evidence="6 7" key="1">
    <citation type="submission" date="2017-08" db="EMBL/GenBank/DDBJ databases">
        <title>Acidophilic green algal genome provides insights into adaptation to an acidic environment.</title>
        <authorList>
            <person name="Hirooka S."/>
            <person name="Hirose Y."/>
            <person name="Kanesaki Y."/>
            <person name="Higuchi S."/>
            <person name="Fujiwara T."/>
            <person name="Onuma R."/>
            <person name="Era A."/>
            <person name="Ohbayashi R."/>
            <person name="Uzuka A."/>
            <person name="Nozaki H."/>
            <person name="Yoshikawa H."/>
            <person name="Miyagishima S.Y."/>
        </authorList>
    </citation>
    <scope>NUCLEOTIDE SEQUENCE [LARGE SCALE GENOMIC DNA]</scope>
    <source>
        <strain evidence="6 7">NIES-2499</strain>
    </source>
</reference>
<dbReference type="EC" id="3.4.19.12" evidence="3"/>
<gene>
    <name evidence="6" type="ORF">CEUSTIGMA_g12594.t1</name>
</gene>
<proteinExistence type="predicted"/>
<dbReference type="PROSITE" id="PS50802">
    <property type="entry name" value="OTU"/>
    <property type="match status" value="1"/>
</dbReference>
<dbReference type="GO" id="GO:0036503">
    <property type="term" value="P:ERAD pathway"/>
    <property type="evidence" value="ECO:0007669"/>
    <property type="project" value="TreeGrafter"/>
</dbReference>
<dbReference type="GO" id="GO:0005829">
    <property type="term" value="C:cytosol"/>
    <property type="evidence" value="ECO:0007669"/>
    <property type="project" value="TreeGrafter"/>
</dbReference>
<organism evidence="6 7">
    <name type="scientific">Chlamydomonas eustigma</name>
    <dbReference type="NCBI Taxonomy" id="1157962"/>
    <lineage>
        <taxon>Eukaryota</taxon>
        <taxon>Viridiplantae</taxon>
        <taxon>Chlorophyta</taxon>
        <taxon>core chlorophytes</taxon>
        <taxon>Chlorophyceae</taxon>
        <taxon>CS clade</taxon>
        <taxon>Chlamydomonadales</taxon>
        <taxon>Chlamydomonadaceae</taxon>
        <taxon>Chlamydomonas</taxon>
    </lineage>
</organism>
<dbReference type="InterPro" id="IPR003323">
    <property type="entry name" value="OTU_dom"/>
</dbReference>
<dbReference type="Gene3D" id="3.90.70.80">
    <property type="match status" value="1"/>
</dbReference>
<protein>
    <recommendedName>
        <fullName evidence="3">Ubiquitin thioesterase OTU</fullName>
        <ecNumber evidence="3">3.4.19.12</ecNumber>
    </recommendedName>
</protein>
<dbReference type="PANTHER" id="PTHR13312">
    <property type="entry name" value="HIV-INDUCED PROTEIN-7-LIKE PROTEASE"/>
    <property type="match status" value="1"/>
</dbReference>
<feature type="transmembrane region" description="Helical" evidence="4">
    <location>
        <begin position="45"/>
        <end position="66"/>
    </location>
</feature>
<dbReference type="EMBL" id="BEGY01000154">
    <property type="protein sequence ID" value="GAX85176.1"/>
    <property type="molecule type" value="Genomic_DNA"/>
</dbReference>
<dbReference type="GO" id="GO:0030968">
    <property type="term" value="P:endoplasmic reticulum unfolded protein response"/>
    <property type="evidence" value="ECO:0007669"/>
    <property type="project" value="TreeGrafter"/>
</dbReference>
<comment type="function">
    <text evidence="3">Hydrolase that can remove conjugated ubiquitin from proteins and may therefore play an important regulatory role at the level of protein turnover by preventing degradation.</text>
</comment>
<dbReference type="AlphaFoldDB" id="A0A250XQ58"/>
<dbReference type="SUPFAM" id="SSF54001">
    <property type="entry name" value="Cysteine proteinases"/>
    <property type="match status" value="1"/>
</dbReference>
<keyword evidence="3" id="KW-0833">Ubl conjugation pathway</keyword>
<evidence type="ECO:0000256" key="2">
    <source>
        <dbReference type="ARBA" id="ARBA00022801"/>
    </source>
</evidence>
<dbReference type="GO" id="GO:0004843">
    <property type="term" value="F:cysteine-type deubiquitinase activity"/>
    <property type="evidence" value="ECO:0007669"/>
    <property type="project" value="UniProtKB-UniRule"/>
</dbReference>
<accession>A0A250XQ58</accession>
<dbReference type="GO" id="GO:0005634">
    <property type="term" value="C:nucleus"/>
    <property type="evidence" value="ECO:0007669"/>
    <property type="project" value="TreeGrafter"/>
</dbReference>
<keyword evidence="4" id="KW-0812">Transmembrane</keyword>
<dbReference type="PROSITE" id="PS00028">
    <property type="entry name" value="ZINC_FINGER_C2H2_1"/>
    <property type="match status" value="1"/>
</dbReference>
<dbReference type="PANTHER" id="PTHR13312:SF0">
    <property type="entry name" value="UBIQUITIN THIOESTERASE OTU1"/>
    <property type="match status" value="1"/>
</dbReference>
<evidence type="ECO:0000256" key="1">
    <source>
        <dbReference type="ARBA" id="ARBA00000707"/>
    </source>
</evidence>
<comment type="catalytic activity">
    <reaction evidence="1 3">
        <text>Thiol-dependent hydrolysis of ester, thioester, amide, peptide and isopeptide bonds formed by the C-terminal Gly of ubiquitin (a 76-residue protein attached to proteins as an intracellular targeting signal).</text>
        <dbReference type="EC" id="3.4.19.12"/>
    </reaction>
</comment>
<keyword evidence="4" id="KW-1133">Transmembrane helix</keyword>
<keyword evidence="3" id="KW-0788">Thiol protease</keyword>
<keyword evidence="2 3" id="KW-0378">Hydrolase</keyword>
<dbReference type="InterPro" id="IPR013087">
    <property type="entry name" value="Znf_C2H2_type"/>
</dbReference>
<evidence type="ECO:0000256" key="4">
    <source>
        <dbReference type="SAM" id="Phobius"/>
    </source>
</evidence>